<keyword evidence="3" id="KW-1185">Reference proteome</keyword>
<dbReference type="CDD" id="cd00293">
    <property type="entry name" value="USP-like"/>
    <property type="match status" value="1"/>
</dbReference>
<reference evidence="2" key="1">
    <citation type="submission" date="2020-09" db="EMBL/GenBank/DDBJ databases">
        <title>Genome seq and assembly of Devosia sp.</title>
        <authorList>
            <person name="Chhetri G."/>
        </authorList>
    </citation>
    <scope>NUCLEOTIDE SEQUENCE</scope>
    <source>
        <strain evidence="2">PTR5</strain>
    </source>
</reference>
<evidence type="ECO:0000313" key="3">
    <source>
        <dbReference type="Proteomes" id="UP000654108"/>
    </source>
</evidence>
<dbReference type="Pfam" id="PF00583">
    <property type="entry name" value="Acetyltransf_1"/>
    <property type="match status" value="1"/>
</dbReference>
<dbReference type="PRINTS" id="PR01438">
    <property type="entry name" value="UNVRSLSTRESS"/>
</dbReference>
<dbReference type="InterPro" id="IPR016181">
    <property type="entry name" value="Acyl_CoA_acyltransferase"/>
</dbReference>
<dbReference type="AlphaFoldDB" id="A0A927IS67"/>
<dbReference type="RefSeq" id="WP_191772506.1">
    <property type="nucleotide sequence ID" value="NZ_JACYFU010000001.1"/>
</dbReference>
<dbReference type="Gene3D" id="3.40.50.12370">
    <property type="match status" value="1"/>
</dbReference>
<dbReference type="Gene3D" id="3.40.630.30">
    <property type="match status" value="1"/>
</dbReference>
<comment type="caution">
    <text evidence="2">The sequence shown here is derived from an EMBL/GenBank/DDBJ whole genome shotgun (WGS) entry which is preliminary data.</text>
</comment>
<gene>
    <name evidence="2" type="ORF">IC608_02835</name>
</gene>
<dbReference type="PROSITE" id="PS51186">
    <property type="entry name" value="GNAT"/>
    <property type="match status" value="1"/>
</dbReference>
<protein>
    <submittedName>
        <fullName evidence="2">GNAT family N-acetyltransferase</fullName>
    </submittedName>
</protein>
<dbReference type="CDD" id="cd04301">
    <property type="entry name" value="NAT_SF"/>
    <property type="match status" value="1"/>
</dbReference>
<dbReference type="EMBL" id="JACYFU010000001">
    <property type="protein sequence ID" value="MBD8064411.1"/>
    <property type="molecule type" value="Genomic_DNA"/>
</dbReference>
<dbReference type="InterPro" id="IPR000182">
    <property type="entry name" value="GNAT_dom"/>
</dbReference>
<dbReference type="SUPFAM" id="SSF55729">
    <property type="entry name" value="Acyl-CoA N-acyltransferases (Nat)"/>
    <property type="match status" value="1"/>
</dbReference>
<proteinExistence type="predicted"/>
<organism evidence="2 3">
    <name type="scientific">Devosia oryzisoli</name>
    <dbReference type="NCBI Taxonomy" id="2774138"/>
    <lineage>
        <taxon>Bacteria</taxon>
        <taxon>Pseudomonadati</taxon>
        <taxon>Pseudomonadota</taxon>
        <taxon>Alphaproteobacteria</taxon>
        <taxon>Hyphomicrobiales</taxon>
        <taxon>Devosiaceae</taxon>
        <taxon>Devosia</taxon>
    </lineage>
</organism>
<dbReference type="InterPro" id="IPR006015">
    <property type="entry name" value="Universal_stress_UspA"/>
</dbReference>
<dbReference type="Proteomes" id="UP000654108">
    <property type="component" value="Unassembled WGS sequence"/>
</dbReference>
<feature type="domain" description="N-acetyltransferase" evidence="1">
    <location>
        <begin position="19"/>
        <end position="172"/>
    </location>
</feature>
<evidence type="ECO:0000313" key="2">
    <source>
        <dbReference type="EMBL" id="MBD8064411.1"/>
    </source>
</evidence>
<evidence type="ECO:0000259" key="1">
    <source>
        <dbReference type="PROSITE" id="PS51186"/>
    </source>
</evidence>
<dbReference type="SUPFAM" id="SSF52402">
    <property type="entry name" value="Adenine nucleotide alpha hydrolases-like"/>
    <property type="match status" value="1"/>
</dbReference>
<accession>A0A927IS67</accession>
<sequence>MNEVPAGQVELTARHGFKFVVRPARRDDETALKEFFGRVTPEDLRFRFLSGIKPGPAQLAAMIDVDRRRAESFLAFDIGQTQVVATALLACDAELDVGEVAISVRDSFRNRGIGWALLGHVTKHAQAMGVKRLQSLESRANDAAIQIEREYGFKTIPYPDDPGVVLLQKTLREANGPLLSDVFVPLFTYPDATSLDFARRLPDFLARFASNVTFAPVEVDVPDLANRWGAQLISLPQMIAEVEARSRELARQLTEATQGRPDALIYSHTTVRAPYGDVAAALLPHARSRDLSLAIVSPGSDEKSSIAEALIFGTGRPVMVVPEVDLSGFDLGKIAIAWDGGRSASRAAFDAMPFLVKAKSVTVLTASQDRPEAGKSVTSLLRYLGRHGIAAQQKELHDLQPDPGNILQRGASDAGAGLLVMGGYGHTRFREFILGGATRDVLHTPLMPVLLAH</sequence>
<dbReference type="GO" id="GO:0016747">
    <property type="term" value="F:acyltransferase activity, transferring groups other than amino-acyl groups"/>
    <property type="evidence" value="ECO:0007669"/>
    <property type="project" value="InterPro"/>
</dbReference>
<name>A0A927IS67_9HYPH</name>